<dbReference type="GO" id="GO:0110001">
    <property type="term" value="C:toxin-antitoxin complex"/>
    <property type="evidence" value="ECO:0007669"/>
    <property type="project" value="InterPro"/>
</dbReference>
<evidence type="ECO:0000256" key="5">
    <source>
        <dbReference type="ARBA" id="ARBA00024207"/>
    </source>
</evidence>
<dbReference type="InterPro" id="IPR008201">
    <property type="entry name" value="HepT-like"/>
</dbReference>
<accession>A0A0P8ACU8</accession>
<evidence type="ECO:0000313" key="6">
    <source>
        <dbReference type="EMBL" id="KPQ44637.1"/>
    </source>
</evidence>
<gene>
    <name evidence="6" type="ORF">MPEBLZ_00794</name>
</gene>
<evidence type="ECO:0000313" key="7">
    <source>
        <dbReference type="Proteomes" id="UP000050360"/>
    </source>
</evidence>
<protein>
    <recommendedName>
        <fullName evidence="8">DUF86 domain-containing protein</fullName>
    </recommendedName>
</protein>
<organism evidence="6 7">
    <name type="scientific">Candidatus Methanoperedens nitratireducens</name>
    <dbReference type="NCBI Taxonomy" id="1392998"/>
    <lineage>
        <taxon>Archaea</taxon>
        <taxon>Methanobacteriati</taxon>
        <taxon>Methanobacteriota</taxon>
        <taxon>Stenosarchaea group</taxon>
        <taxon>Methanomicrobia</taxon>
        <taxon>Methanosarcinales</taxon>
        <taxon>ANME-2 cluster</taxon>
        <taxon>Candidatus Methanoperedentaceae</taxon>
        <taxon>Candidatus Methanoperedens</taxon>
    </lineage>
</organism>
<dbReference type="EMBL" id="LKCM01000066">
    <property type="protein sequence ID" value="KPQ44637.1"/>
    <property type="molecule type" value="Genomic_DNA"/>
</dbReference>
<dbReference type="Gene3D" id="1.20.120.580">
    <property type="entry name" value="bsu32300-like"/>
    <property type="match status" value="1"/>
</dbReference>
<reference evidence="6 7" key="1">
    <citation type="submission" date="2015-09" db="EMBL/GenBank/DDBJ databases">
        <title>A metagenomics-based metabolic model of nitrate-dependent anaerobic oxidation of methane by Methanoperedens-like archaea.</title>
        <authorList>
            <person name="Arshad A."/>
            <person name="Speth D.R."/>
            <person name="De Graaf R.M."/>
            <person name="Op Den Camp H.J."/>
            <person name="Jetten M.S."/>
            <person name="Welte C.U."/>
        </authorList>
    </citation>
    <scope>NUCLEOTIDE SEQUENCE [LARGE SCALE GENOMIC DNA]</scope>
</reference>
<comment type="caution">
    <text evidence="6">The sequence shown here is derived from an EMBL/GenBank/DDBJ whole genome shotgun (WGS) entry which is preliminary data.</text>
</comment>
<evidence type="ECO:0000256" key="1">
    <source>
        <dbReference type="ARBA" id="ARBA00022553"/>
    </source>
</evidence>
<dbReference type="GO" id="GO:0004540">
    <property type="term" value="F:RNA nuclease activity"/>
    <property type="evidence" value="ECO:0007669"/>
    <property type="project" value="InterPro"/>
</dbReference>
<evidence type="ECO:0008006" key="8">
    <source>
        <dbReference type="Google" id="ProtNLM"/>
    </source>
</evidence>
<dbReference type="Proteomes" id="UP000050360">
    <property type="component" value="Unassembled WGS sequence"/>
</dbReference>
<dbReference type="AlphaFoldDB" id="A0A0P8ACU8"/>
<evidence type="ECO:0000256" key="3">
    <source>
        <dbReference type="ARBA" id="ARBA00022722"/>
    </source>
</evidence>
<keyword evidence="4" id="KW-0378">Hydrolase</keyword>
<comment type="similarity">
    <text evidence="5">Belongs to the HepT RNase toxin family.</text>
</comment>
<keyword evidence="3" id="KW-0540">Nuclease</keyword>
<dbReference type="InterPro" id="IPR037038">
    <property type="entry name" value="HepT-like_sf"/>
</dbReference>
<dbReference type="Pfam" id="PF01934">
    <property type="entry name" value="HepT-like"/>
    <property type="match status" value="1"/>
</dbReference>
<keyword evidence="1" id="KW-0597">Phosphoprotein</keyword>
<evidence type="ECO:0000256" key="4">
    <source>
        <dbReference type="ARBA" id="ARBA00022801"/>
    </source>
</evidence>
<sequence length="49" mass="5958">MIRLQEMAQFRNLLVHRYGKIDTKRIFIIMSEDINDIKKFVNTILKYIS</sequence>
<proteinExistence type="inferred from homology"/>
<name>A0A0P8ACU8_9EURY</name>
<dbReference type="GO" id="GO:0016787">
    <property type="term" value="F:hydrolase activity"/>
    <property type="evidence" value="ECO:0007669"/>
    <property type="project" value="UniProtKB-KW"/>
</dbReference>
<evidence type="ECO:0000256" key="2">
    <source>
        <dbReference type="ARBA" id="ARBA00022649"/>
    </source>
</evidence>
<keyword evidence="2" id="KW-1277">Toxin-antitoxin system</keyword>